<evidence type="ECO:0000256" key="1">
    <source>
        <dbReference type="ARBA" id="ARBA00004370"/>
    </source>
</evidence>
<feature type="chain" id="PRO_5042278434" description="Mitochondrial carrier" evidence="6">
    <location>
        <begin position="16"/>
        <end position="281"/>
    </location>
</feature>
<keyword evidence="8" id="KW-1185">Reference proteome</keyword>
<feature type="transmembrane region" description="Helical" evidence="5">
    <location>
        <begin position="143"/>
        <end position="161"/>
    </location>
</feature>
<dbReference type="Proteomes" id="UP001221757">
    <property type="component" value="Unassembled WGS sequence"/>
</dbReference>
<comment type="subcellular location">
    <subcellularLocation>
        <location evidence="1">Membrane</location>
    </subcellularLocation>
</comment>
<evidence type="ECO:0000256" key="4">
    <source>
        <dbReference type="ARBA" id="ARBA00023136"/>
    </source>
</evidence>
<feature type="transmembrane region" description="Helical" evidence="5">
    <location>
        <begin position="181"/>
        <end position="201"/>
    </location>
</feature>
<evidence type="ECO:0000256" key="2">
    <source>
        <dbReference type="ARBA" id="ARBA00022692"/>
    </source>
</evidence>
<dbReference type="SUPFAM" id="SSF103506">
    <property type="entry name" value="Mitochondrial carrier"/>
    <property type="match status" value="1"/>
</dbReference>
<protein>
    <recommendedName>
        <fullName evidence="9">Mitochondrial carrier</fullName>
    </recommendedName>
</protein>
<dbReference type="Gene3D" id="1.50.40.10">
    <property type="entry name" value="Mitochondrial carrier domain"/>
    <property type="match status" value="1"/>
</dbReference>
<evidence type="ECO:0000313" key="8">
    <source>
        <dbReference type="Proteomes" id="UP001221757"/>
    </source>
</evidence>
<evidence type="ECO:0008006" key="9">
    <source>
        <dbReference type="Google" id="ProtNLM"/>
    </source>
</evidence>
<keyword evidence="2 5" id="KW-0812">Transmembrane</keyword>
<comment type="caution">
    <text evidence="7">The sequence shown here is derived from an EMBL/GenBank/DDBJ whole genome shotgun (WGS) entry which is preliminary data.</text>
</comment>
<accession>A0AAD7GY21</accession>
<dbReference type="EMBL" id="JARKIE010000005">
    <property type="protein sequence ID" value="KAJ7707572.1"/>
    <property type="molecule type" value="Genomic_DNA"/>
</dbReference>
<evidence type="ECO:0000256" key="6">
    <source>
        <dbReference type="SAM" id="SignalP"/>
    </source>
</evidence>
<organism evidence="7 8">
    <name type="scientific">Mycena rosella</name>
    <name type="common">Pink bonnet</name>
    <name type="synonym">Agaricus rosellus</name>
    <dbReference type="NCBI Taxonomy" id="1033263"/>
    <lineage>
        <taxon>Eukaryota</taxon>
        <taxon>Fungi</taxon>
        <taxon>Dikarya</taxon>
        <taxon>Basidiomycota</taxon>
        <taxon>Agaricomycotina</taxon>
        <taxon>Agaricomycetes</taxon>
        <taxon>Agaricomycetidae</taxon>
        <taxon>Agaricales</taxon>
        <taxon>Marasmiineae</taxon>
        <taxon>Mycenaceae</taxon>
        <taxon>Mycena</taxon>
    </lineage>
</organism>
<feature type="transmembrane region" description="Helical" evidence="5">
    <location>
        <begin position="97"/>
        <end position="115"/>
    </location>
</feature>
<reference evidence="7" key="1">
    <citation type="submission" date="2023-03" db="EMBL/GenBank/DDBJ databases">
        <title>Massive genome expansion in bonnet fungi (Mycena s.s.) driven by repeated elements and novel gene families across ecological guilds.</title>
        <authorList>
            <consortium name="Lawrence Berkeley National Laboratory"/>
            <person name="Harder C.B."/>
            <person name="Miyauchi S."/>
            <person name="Viragh M."/>
            <person name="Kuo A."/>
            <person name="Thoen E."/>
            <person name="Andreopoulos B."/>
            <person name="Lu D."/>
            <person name="Skrede I."/>
            <person name="Drula E."/>
            <person name="Henrissat B."/>
            <person name="Morin E."/>
            <person name="Kohler A."/>
            <person name="Barry K."/>
            <person name="LaButti K."/>
            <person name="Morin E."/>
            <person name="Salamov A."/>
            <person name="Lipzen A."/>
            <person name="Mereny Z."/>
            <person name="Hegedus B."/>
            <person name="Baldrian P."/>
            <person name="Stursova M."/>
            <person name="Weitz H."/>
            <person name="Taylor A."/>
            <person name="Grigoriev I.V."/>
            <person name="Nagy L.G."/>
            <person name="Martin F."/>
            <person name="Kauserud H."/>
        </authorList>
    </citation>
    <scope>NUCLEOTIDE SEQUENCE</scope>
    <source>
        <strain evidence="7">CBHHK067</strain>
    </source>
</reference>
<feature type="transmembrane region" description="Helical" evidence="5">
    <location>
        <begin position="56"/>
        <end position="77"/>
    </location>
</feature>
<dbReference type="AlphaFoldDB" id="A0AAD7GY21"/>
<evidence type="ECO:0000313" key="7">
    <source>
        <dbReference type="EMBL" id="KAJ7707572.1"/>
    </source>
</evidence>
<proteinExistence type="predicted"/>
<evidence type="ECO:0000256" key="3">
    <source>
        <dbReference type="ARBA" id="ARBA00022989"/>
    </source>
</evidence>
<name>A0AAD7GY21_MYCRO</name>
<evidence type="ECO:0000256" key="5">
    <source>
        <dbReference type="SAM" id="Phobius"/>
    </source>
</evidence>
<keyword evidence="4 5" id="KW-0472">Membrane</keyword>
<keyword evidence="6" id="KW-0732">Signal</keyword>
<keyword evidence="3 5" id="KW-1133">Transmembrane helix</keyword>
<gene>
    <name evidence="7" type="ORF">B0H17DRAFT_917673</name>
</gene>
<sequence>MLFTLLCALSVPFNGILVRYRVSSHPKLSVEDGSVPLAPTFIGVAKRVWRLQGMEGLTRGLIPTIMGAFLTTLLFPFSRPKLYFSPSPMYTQGIPSSLFAVLLHTVLVVTVYRAIVTPRKLDPLNAREALHILFSAHERKKPWAIYKIPGLLTAVLAIQALRGIHPLYSHAGNPEYGVRQGILVLVALLGTIVIAPLEVIVTRLALQRNYGGLSFDDVLDVESALPLTAARSTPPVAAPVRSENAPYLGLIDCGKKIIAEEGWPVLYRMWFLTFLGIFLRL</sequence>
<feature type="signal peptide" evidence="6">
    <location>
        <begin position="1"/>
        <end position="15"/>
    </location>
</feature>
<dbReference type="InterPro" id="IPR023395">
    <property type="entry name" value="MCP_dom_sf"/>
</dbReference>
<dbReference type="GO" id="GO:0016020">
    <property type="term" value="C:membrane"/>
    <property type="evidence" value="ECO:0007669"/>
    <property type="project" value="UniProtKB-SubCell"/>
</dbReference>